<dbReference type="InterPro" id="IPR010982">
    <property type="entry name" value="Lambda_DNA-bd_dom_sf"/>
</dbReference>
<evidence type="ECO:0000313" key="2">
    <source>
        <dbReference type="EMBL" id="MDM8563656.1"/>
    </source>
</evidence>
<evidence type="ECO:0000313" key="3">
    <source>
        <dbReference type="Proteomes" id="UP001171945"/>
    </source>
</evidence>
<dbReference type="SMART" id="SM00530">
    <property type="entry name" value="HTH_XRE"/>
    <property type="match status" value="1"/>
</dbReference>
<accession>A0ABT7VVS5</accession>
<feature type="non-terminal residue" evidence="2">
    <location>
        <position position="91"/>
    </location>
</feature>
<proteinExistence type="predicted"/>
<dbReference type="Gene3D" id="1.10.260.40">
    <property type="entry name" value="lambda repressor-like DNA-binding domains"/>
    <property type="match status" value="1"/>
</dbReference>
<reference evidence="2" key="1">
    <citation type="submission" date="2023-06" db="EMBL/GenBank/DDBJ databases">
        <title>Uncultivated large filamentous bacteria from sulfidic sediments reveal new species and different genomic features in energy metabolism and defense.</title>
        <authorList>
            <person name="Fonseca A."/>
        </authorList>
    </citation>
    <scope>NUCLEOTIDE SEQUENCE</scope>
    <source>
        <strain evidence="2">HSG4</strain>
    </source>
</reference>
<dbReference type="InterPro" id="IPR001387">
    <property type="entry name" value="Cro/C1-type_HTH"/>
</dbReference>
<dbReference type="EMBL" id="JAUCGM010000780">
    <property type="protein sequence ID" value="MDM8563656.1"/>
    <property type="molecule type" value="Genomic_DNA"/>
</dbReference>
<sequence length="91" mass="10562">MSDLQKYIRQRKLHDDEFAEGFDEGYQLFKLGAILRQARESYGFTQEYLAQKLKTKKSAISMIEEHAEEVTLSALEKFAAVLGKKIEFSLR</sequence>
<dbReference type="Proteomes" id="UP001171945">
    <property type="component" value="Unassembled WGS sequence"/>
</dbReference>
<keyword evidence="3" id="KW-1185">Reference proteome</keyword>
<feature type="domain" description="HTH cro/C1-type" evidence="1">
    <location>
        <begin position="35"/>
        <end position="89"/>
    </location>
</feature>
<name>A0ABT7VVS5_9GAMM</name>
<dbReference type="CDD" id="cd00093">
    <property type="entry name" value="HTH_XRE"/>
    <property type="match status" value="1"/>
</dbReference>
<dbReference type="PROSITE" id="PS50943">
    <property type="entry name" value="HTH_CROC1"/>
    <property type="match status" value="1"/>
</dbReference>
<organism evidence="2 3">
    <name type="scientific">Candidatus Marithioploca araucensis</name>
    <dbReference type="NCBI Taxonomy" id="70273"/>
    <lineage>
        <taxon>Bacteria</taxon>
        <taxon>Pseudomonadati</taxon>
        <taxon>Pseudomonadota</taxon>
        <taxon>Gammaproteobacteria</taxon>
        <taxon>Thiotrichales</taxon>
        <taxon>Thiotrichaceae</taxon>
        <taxon>Candidatus Marithioploca</taxon>
    </lineage>
</organism>
<gene>
    <name evidence="2" type="ORF">QUF54_09910</name>
</gene>
<dbReference type="SUPFAM" id="SSF47413">
    <property type="entry name" value="lambda repressor-like DNA-binding domains"/>
    <property type="match status" value="1"/>
</dbReference>
<evidence type="ECO:0000259" key="1">
    <source>
        <dbReference type="PROSITE" id="PS50943"/>
    </source>
</evidence>
<comment type="caution">
    <text evidence="2">The sequence shown here is derived from an EMBL/GenBank/DDBJ whole genome shotgun (WGS) entry which is preliminary data.</text>
</comment>
<protein>
    <submittedName>
        <fullName evidence="2">Helix-turn-helix transcriptional regulator</fullName>
    </submittedName>
</protein>
<dbReference type="Pfam" id="PF01381">
    <property type="entry name" value="HTH_3"/>
    <property type="match status" value="1"/>
</dbReference>